<dbReference type="Proteomes" id="UP000823891">
    <property type="component" value="Unassembled WGS sequence"/>
</dbReference>
<organism evidence="2 3">
    <name type="scientific">Candidatus Eisenbergiella merdavium</name>
    <dbReference type="NCBI Taxonomy" id="2838551"/>
    <lineage>
        <taxon>Bacteria</taxon>
        <taxon>Bacillati</taxon>
        <taxon>Bacillota</taxon>
        <taxon>Clostridia</taxon>
        <taxon>Lachnospirales</taxon>
        <taxon>Lachnospiraceae</taxon>
        <taxon>Eisenbergiella</taxon>
    </lineage>
</organism>
<comment type="caution">
    <text evidence="2">The sequence shown here is derived from an EMBL/GenBank/DDBJ whole genome shotgun (WGS) entry which is preliminary data.</text>
</comment>
<dbReference type="Gene3D" id="3.30.160.250">
    <property type="match status" value="1"/>
</dbReference>
<proteinExistence type="predicted"/>
<gene>
    <name evidence="2" type="ORF">H9761_11885</name>
</gene>
<dbReference type="InterPro" id="IPR031807">
    <property type="entry name" value="HicB-like"/>
</dbReference>
<dbReference type="AlphaFoldDB" id="A0A9D2SRP3"/>
<evidence type="ECO:0000313" key="2">
    <source>
        <dbReference type="EMBL" id="HJC24391.1"/>
    </source>
</evidence>
<evidence type="ECO:0000259" key="1">
    <source>
        <dbReference type="Pfam" id="PF15919"/>
    </source>
</evidence>
<name>A0A9D2SRP3_9FIRM</name>
<dbReference type="InterPro" id="IPR035069">
    <property type="entry name" value="TTHA1013/TTHA0281-like"/>
</dbReference>
<reference evidence="2" key="2">
    <citation type="submission" date="2021-04" db="EMBL/GenBank/DDBJ databases">
        <authorList>
            <person name="Gilroy R."/>
        </authorList>
    </citation>
    <scope>NUCLEOTIDE SEQUENCE</scope>
    <source>
        <strain evidence="2">USAMLcec2-132</strain>
    </source>
</reference>
<protein>
    <submittedName>
        <fullName evidence="2">Type II toxin-antitoxin system HicB family antitoxin</fullName>
    </submittedName>
</protein>
<reference evidence="2" key="1">
    <citation type="journal article" date="2021" name="PeerJ">
        <title>Extensive microbial diversity within the chicken gut microbiome revealed by metagenomics and culture.</title>
        <authorList>
            <person name="Gilroy R."/>
            <person name="Ravi A."/>
            <person name="Getino M."/>
            <person name="Pursley I."/>
            <person name="Horton D.L."/>
            <person name="Alikhan N.F."/>
            <person name="Baker D."/>
            <person name="Gharbi K."/>
            <person name="Hall N."/>
            <person name="Watson M."/>
            <person name="Adriaenssens E.M."/>
            <person name="Foster-Nyarko E."/>
            <person name="Jarju S."/>
            <person name="Secka A."/>
            <person name="Antonio M."/>
            <person name="Oren A."/>
            <person name="Chaudhuri R.R."/>
            <person name="La Ragione R."/>
            <person name="Hildebrand F."/>
            <person name="Pallen M.J."/>
        </authorList>
    </citation>
    <scope>NUCLEOTIDE SEQUENCE</scope>
    <source>
        <strain evidence="2">USAMLcec2-132</strain>
    </source>
</reference>
<accession>A0A9D2SRP3</accession>
<dbReference type="EMBL" id="DWWS01000043">
    <property type="protein sequence ID" value="HJC24391.1"/>
    <property type="molecule type" value="Genomic_DNA"/>
</dbReference>
<sequence>MLSVYPACFCKEGDGYSVFFPDLDWLATCGDSLEDAVAMAVDCLAGYLYDCQNSGESVPAPSKMSDIHPDEYLAELYEDSPVPEYFINLVSVDVKAYAKEHFEKSVKKTLSIPAWLNKAALEKGINFSRVLQEALMEKLNQPATRN</sequence>
<evidence type="ECO:0000313" key="3">
    <source>
        <dbReference type="Proteomes" id="UP000823891"/>
    </source>
</evidence>
<dbReference type="SUPFAM" id="SSF143100">
    <property type="entry name" value="TTHA1013/TTHA0281-like"/>
    <property type="match status" value="1"/>
</dbReference>
<feature type="domain" description="HicB-like antitoxin of toxin-antitoxin system" evidence="1">
    <location>
        <begin position="6"/>
        <end position="71"/>
    </location>
</feature>
<dbReference type="Pfam" id="PF15919">
    <property type="entry name" value="HicB_lk_antitox"/>
    <property type="match status" value="1"/>
</dbReference>